<feature type="transmembrane region" description="Helical" evidence="1">
    <location>
        <begin position="73"/>
        <end position="91"/>
    </location>
</feature>
<dbReference type="KEGG" id="scas:SACC_08020"/>
<reference evidence="2 3" key="1">
    <citation type="journal article" date="2022" name="Microbiol. Resour. Announc.">
        <title>Complete Genome Sequence of the Hyperthermophilic and Acidophilic Archaeon Saccharolobus caldissimus Strain HS-3T.</title>
        <authorList>
            <person name="Sakai H.D."/>
            <person name="Kurosawa N."/>
        </authorList>
    </citation>
    <scope>NUCLEOTIDE SEQUENCE [LARGE SCALE GENOMIC DNA]</scope>
    <source>
        <strain evidence="2 3">JCM32116</strain>
    </source>
</reference>
<sequence>MLTIILNGSMTLQALNNVTSQLSHIVSSINVEPVSYILVTIGFALLLIIIIGGVIYGLVKVAKAVPSMSTKEFLLFLVIIAVFLVVLGILLP</sequence>
<dbReference type="EMBL" id="AP025226">
    <property type="protein sequence ID" value="BDB97785.1"/>
    <property type="molecule type" value="Genomic_DNA"/>
</dbReference>
<keyword evidence="1" id="KW-1133">Transmembrane helix</keyword>
<dbReference type="AlphaFoldDB" id="A0AAQ4CPQ4"/>
<evidence type="ECO:0000256" key="1">
    <source>
        <dbReference type="SAM" id="Phobius"/>
    </source>
</evidence>
<dbReference type="Proteomes" id="UP001319921">
    <property type="component" value="Chromosome"/>
</dbReference>
<keyword evidence="3" id="KW-1185">Reference proteome</keyword>
<gene>
    <name evidence="2" type="ORF">SACC_08020</name>
</gene>
<evidence type="ECO:0000313" key="3">
    <source>
        <dbReference type="Proteomes" id="UP001319921"/>
    </source>
</evidence>
<evidence type="ECO:0000313" key="2">
    <source>
        <dbReference type="EMBL" id="BDB97785.1"/>
    </source>
</evidence>
<proteinExistence type="predicted"/>
<keyword evidence="1" id="KW-0812">Transmembrane</keyword>
<organism evidence="2 3">
    <name type="scientific">Saccharolobus caldissimus</name>
    <dbReference type="NCBI Taxonomy" id="1702097"/>
    <lineage>
        <taxon>Archaea</taxon>
        <taxon>Thermoproteota</taxon>
        <taxon>Thermoprotei</taxon>
        <taxon>Sulfolobales</taxon>
        <taxon>Sulfolobaceae</taxon>
        <taxon>Saccharolobus</taxon>
    </lineage>
</organism>
<protein>
    <submittedName>
        <fullName evidence="2">Uncharacterized protein</fullName>
    </submittedName>
</protein>
<feature type="transmembrane region" description="Helical" evidence="1">
    <location>
        <begin position="36"/>
        <end position="61"/>
    </location>
</feature>
<keyword evidence="1" id="KW-0472">Membrane</keyword>
<name>A0AAQ4CPQ4_9CREN</name>
<accession>A0AAQ4CPQ4</accession>